<proteinExistence type="predicted"/>
<dbReference type="Pfam" id="PF22725">
    <property type="entry name" value="GFO_IDH_MocA_C3"/>
    <property type="match status" value="1"/>
</dbReference>
<dbReference type="PANTHER" id="PTHR43708">
    <property type="entry name" value="CONSERVED EXPRESSED OXIDOREDUCTASE (EUROFUNG)"/>
    <property type="match status" value="1"/>
</dbReference>
<dbReference type="EMBL" id="JAAAMV010000002">
    <property type="protein sequence ID" value="NBD23354.1"/>
    <property type="molecule type" value="Genomic_DNA"/>
</dbReference>
<dbReference type="Gene3D" id="3.40.50.720">
    <property type="entry name" value="NAD(P)-binding Rossmann-like Domain"/>
    <property type="match status" value="1"/>
</dbReference>
<feature type="domain" description="Gfo/Idh/MocA-like oxidoreductase N-terminal" evidence="1">
    <location>
        <begin position="5"/>
        <end position="121"/>
    </location>
</feature>
<sequence length="354" mass="38442">MNKIIGVGILGFAHGHVNAYCEEWKQTDMGVRVVAGWDHDAARLEAAVAAYGLEGHEDAGALLAREDIGAVVIASETSRHAELVRLAAAAGKAIVLQKPIALTMAEADGIVADVARYGVPFTLAWQMRVDPQNVQMKTWLREGALGQLFMVRRRHGLNAGLNADFANSWHVDPASNRDIWADDSAHPADFIHWLLGEPESVTAEIASLYNPRIPNDNGIAVYRYVDGPIAEVSCSFTCHAIQNTTEIIGERGTIVQNYGDAPSANAPRPDDGAGLRRYDAEQNAWIDSEIASPPAHYHRIRGLAEPLAAFLRGEREPIATAEEGLTSLRMVLATYVSSREGRRVSLQDPAVLDV</sequence>
<dbReference type="InterPro" id="IPR036291">
    <property type="entry name" value="NAD(P)-bd_dom_sf"/>
</dbReference>
<protein>
    <submittedName>
        <fullName evidence="3">Gfo/Idh/MocA family oxidoreductase</fullName>
    </submittedName>
</protein>
<name>A0ABW9XLM4_9BACL</name>
<reference evidence="3 4" key="1">
    <citation type="submission" date="2020-01" db="EMBL/GenBank/DDBJ databases">
        <title>Paenibacillus soybeanensis sp. nov. isolated from the nodules of soybean (Glycine max(L.) Merr).</title>
        <authorList>
            <person name="Wang H."/>
        </authorList>
    </citation>
    <scope>NUCLEOTIDE SEQUENCE [LARGE SCALE GENOMIC DNA]</scope>
    <source>
        <strain evidence="3 4">T1</strain>
    </source>
</reference>
<dbReference type="PANTHER" id="PTHR43708:SF8">
    <property type="entry name" value="OXIDOREDUCTASE"/>
    <property type="match status" value="1"/>
</dbReference>
<feature type="domain" description="GFO/IDH/MocA-like oxidoreductase" evidence="2">
    <location>
        <begin position="135"/>
        <end position="255"/>
    </location>
</feature>
<organism evidence="3 4">
    <name type="scientific">Paenibacillus glycinis</name>
    <dbReference type="NCBI Taxonomy" id="2697035"/>
    <lineage>
        <taxon>Bacteria</taxon>
        <taxon>Bacillati</taxon>
        <taxon>Bacillota</taxon>
        <taxon>Bacilli</taxon>
        <taxon>Bacillales</taxon>
        <taxon>Paenibacillaceae</taxon>
        <taxon>Paenibacillus</taxon>
    </lineage>
</organism>
<dbReference type="RefSeq" id="WP_161741773.1">
    <property type="nucleotide sequence ID" value="NZ_JAAAMV010000002.1"/>
</dbReference>
<dbReference type="Pfam" id="PF01408">
    <property type="entry name" value="GFO_IDH_MocA"/>
    <property type="match status" value="1"/>
</dbReference>
<evidence type="ECO:0000313" key="3">
    <source>
        <dbReference type="EMBL" id="NBD23354.1"/>
    </source>
</evidence>
<dbReference type="Gene3D" id="3.30.360.10">
    <property type="entry name" value="Dihydrodipicolinate Reductase, domain 2"/>
    <property type="match status" value="1"/>
</dbReference>
<evidence type="ECO:0000259" key="1">
    <source>
        <dbReference type="Pfam" id="PF01408"/>
    </source>
</evidence>
<evidence type="ECO:0000259" key="2">
    <source>
        <dbReference type="Pfam" id="PF22725"/>
    </source>
</evidence>
<accession>A0ABW9XLM4</accession>
<evidence type="ECO:0000313" key="4">
    <source>
        <dbReference type="Proteomes" id="UP000665561"/>
    </source>
</evidence>
<dbReference type="SUPFAM" id="SSF51735">
    <property type="entry name" value="NAD(P)-binding Rossmann-fold domains"/>
    <property type="match status" value="1"/>
</dbReference>
<dbReference type="InterPro" id="IPR055170">
    <property type="entry name" value="GFO_IDH_MocA-like_dom"/>
</dbReference>
<dbReference type="InterPro" id="IPR000683">
    <property type="entry name" value="Gfo/Idh/MocA-like_OxRdtase_N"/>
</dbReference>
<keyword evidence="4" id="KW-1185">Reference proteome</keyword>
<gene>
    <name evidence="3" type="ORF">GT019_05675</name>
</gene>
<dbReference type="Proteomes" id="UP000665561">
    <property type="component" value="Unassembled WGS sequence"/>
</dbReference>
<comment type="caution">
    <text evidence="3">The sequence shown here is derived from an EMBL/GenBank/DDBJ whole genome shotgun (WGS) entry which is preliminary data.</text>
</comment>
<dbReference type="SUPFAM" id="SSF55347">
    <property type="entry name" value="Glyceraldehyde-3-phosphate dehydrogenase-like, C-terminal domain"/>
    <property type="match status" value="1"/>
</dbReference>
<dbReference type="InterPro" id="IPR051317">
    <property type="entry name" value="Gfo/Idh/MocA_oxidoreduct"/>
</dbReference>